<dbReference type="Proteomes" id="UP000663929">
    <property type="component" value="Chromosome"/>
</dbReference>
<keyword evidence="1" id="KW-0472">Membrane</keyword>
<dbReference type="Pfam" id="PF00873">
    <property type="entry name" value="ACR_tran"/>
    <property type="match status" value="1"/>
</dbReference>
<feature type="transmembrane region" description="Helical" evidence="1">
    <location>
        <begin position="967"/>
        <end position="986"/>
    </location>
</feature>
<proteinExistence type="predicted"/>
<feature type="transmembrane region" description="Helical" evidence="1">
    <location>
        <begin position="462"/>
        <end position="489"/>
    </location>
</feature>
<protein>
    <submittedName>
        <fullName evidence="2">Efflux RND transporter permease subunit</fullName>
    </submittedName>
</protein>
<dbReference type="PANTHER" id="PTHR32063:SF18">
    <property type="entry name" value="CATION EFFLUX SYSTEM PROTEIN"/>
    <property type="match status" value="1"/>
</dbReference>
<evidence type="ECO:0000313" key="2">
    <source>
        <dbReference type="EMBL" id="QTD52288.1"/>
    </source>
</evidence>
<dbReference type="Gene3D" id="3.30.70.1440">
    <property type="entry name" value="Multidrug efflux transporter AcrB pore domain"/>
    <property type="match status" value="1"/>
</dbReference>
<feature type="transmembrane region" description="Helical" evidence="1">
    <location>
        <begin position="894"/>
        <end position="914"/>
    </location>
</feature>
<feature type="transmembrane region" description="Helical" evidence="1">
    <location>
        <begin position="330"/>
        <end position="353"/>
    </location>
</feature>
<dbReference type="KEGG" id="scor:J3U87_07420"/>
<dbReference type="Gene3D" id="1.20.1640.10">
    <property type="entry name" value="Multidrug efflux transporter AcrB transmembrane domain"/>
    <property type="match status" value="2"/>
</dbReference>
<sequence length="1038" mass="114913">MSLSSIAFRYKRLMFTMVVALMVYGVVSYFKLPAREDPKITIREALVQTSHPGMPADRVEALITTTLEEAIIEMPEIKEVRSISQPGLSIIHVEVEDIYFDLGQIWDDLRQKIEPVVVDLPEGTATPLINDSFGDVAVVTAALHGEDYHMGELFDLAQHIRTQVYAVEGTEKVELLGVQEERIFLDYSDAVLARFDLTPSQLAGILRAQNIIQPGGELDTGERAFLIEPTGNFSSVAEIGETLIPIPGQETLVPLRDLVAVRHGFVDPPRQKAYFNGEPAIILAITMHDTTNVLSFSPELSAKIDAINQTLPAGAQLDIVTYQAEQVANAVYGVTSNVLQTLAIVLIVVILFLGIRTGLIVGAIVPTVMLITLSMMSFTGIFLERMSLATLIISLGLLVDNGIVIAEDFLRGLEEGETRKHALIRSGRELAIPLLTSSLTTILMFMPLMLADHVAGEFTRNVSLIILYTLSISWLVALTLTPTLCYFFIKVPKKRDDVNGEAPRVRDLTHRLFDSMNRGYRKALQWTLRHRPLFLVAMFAVLIAAIGLMSVVRKEFFPNSDRTQVLIYADFPPDSTARTTDKRMREVSEFIDDDLTFPHVKSLATYVGFGGPRFVLSLTPIDPSPYKGFMVLNIDAFENIDATMDTLRHELWQRFPDVNFRVNRMFLGPTDSSVIEIQVKGPDADFLYATAKRMEGILRDVDDTISVRNDWEGRVSRLRIEVDQHRARRAGVTSQDIANGLQAYFSGRPISTFREGDDQYPIVLQARSTERYDLNRVQSLQIYPTSGGAGVPLMAVAEVETVNDFARYAHENLVRTITVSANNPLMSAEVLKPVVDERIRALAAEMPPNHAIEYDGVIEMSADGQAALRKYLPLCVGLIFWVLMAQFNSFRRTGIIFITLPLLIIGAALGLFVMSAPLGFMVTLGIYSLAGILANNAIVLIDRIDLERAQGIQSEWMTVVDASVRRLRPILMSSGTTILGLLPLILSKDVLFYGMAVAIAGGLLVGTVLTLGLVPVLYTYFFGIEADVAQEELTEVAA</sequence>
<feature type="transmembrane region" description="Helical" evidence="1">
    <location>
        <begin position="388"/>
        <end position="410"/>
    </location>
</feature>
<feature type="transmembrane region" description="Helical" evidence="1">
    <location>
        <begin position="360"/>
        <end position="382"/>
    </location>
</feature>
<dbReference type="InterPro" id="IPR027463">
    <property type="entry name" value="AcrB_DN_DC_subdom"/>
</dbReference>
<evidence type="ECO:0000313" key="3">
    <source>
        <dbReference type="Proteomes" id="UP000663929"/>
    </source>
</evidence>
<gene>
    <name evidence="2" type="ORF">J3U87_07420</name>
</gene>
<feature type="transmembrane region" description="Helical" evidence="1">
    <location>
        <begin position="871"/>
        <end position="887"/>
    </location>
</feature>
<keyword evidence="1" id="KW-1133">Transmembrane helix</keyword>
<keyword evidence="1" id="KW-0812">Transmembrane</keyword>
<feature type="transmembrane region" description="Helical" evidence="1">
    <location>
        <begin position="532"/>
        <end position="552"/>
    </location>
</feature>
<dbReference type="Gene3D" id="3.30.2090.10">
    <property type="entry name" value="Multidrug efflux transporter AcrB TolC docking domain, DN and DC subdomains"/>
    <property type="match status" value="2"/>
</dbReference>
<dbReference type="SUPFAM" id="SSF82866">
    <property type="entry name" value="Multidrug efflux transporter AcrB transmembrane domain"/>
    <property type="match status" value="2"/>
</dbReference>
<dbReference type="EMBL" id="CP071793">
    <property type="protein sequence ID" value="QTD52288.1"/>
    <property type="molecule type" value="Genomic_DNA"/>
</dbReference>
<organism evidence="2 3">
    <name type="scientific">Sulfidibacter corallicola</name>
    <dbReference type="NCBI Taxonomy" id="2818388"/>
    <lineage>
        <taxon>Bacteria</taxon>
        <taxon>Pseudomonadati</taxon>
        <taxon>Acidobacteriota</taxon>
        <taxon>Holophagae</taxon>
        <taxon>Acanthopleuribacterales</taxon>
        <taxon>Acanthopleuribacteraceae</taxon>
        <taxon>Sulfidibacter</taxon>
    </lineage>
</organism>
<feature type="transmembrane region" description="Helical" evidence="1">
    <location>
        <begin position="920"/>
        <end position="941"/>
    </location>
</feature>
<dbReference type="SUPFAM" id="SSF82693">
    <property type="entry name" value="Multidrug efflux transporter AcrB pore domain, PN1, PN2, PC1 and PC2 subdomains"/>
    <property type="match status" value="3"/>
</dbReference>
<reference evidence="2" key="1">
    <citation type="submission" date="2021-03" db="EMBL/GenBank/DDBJ databases">
        <title>Acanthopleuribacteraceae sp. M133.</title>
        <authorList>
            <person name="Wang G."/>
        </authorList>
    </citation>
    <scope>NUCLEOTIDE SEQUENCE</scope>
    <source>
        <strain evidence="2">M133</strain>
    </source>
</reference>
<feature type="transmembrane region" description="Helical" evidence="1">
    <location>
        <begin position="992"/>
        <end position="1018"/>
    </location>
</feature>
<dbReference type="SUPFAM" id="SSF82714">
    <property type="entry name" value="Multidrug efflux transporter AcrB TolC docking domain, DN and DC subdomains"/>
    <property type="match status" value="2"/>
</dbReference>
<dbReference type="InterPro" id="IPR001036">
    <property type="entry name" value="Acrflvin-R"/>
</dbReference>
<dbReference type="Gene3D" id="3.30.70.1320">
    <property type="entry name" value="Multidrug efflux transporter AcrB pore domain like"/>
    <property type="match status" value="1"/>
</dbReference>
<dbReference type="GO" id="GO:0005886">
    <property type="term" value="C:plasma membrane"/>
    <property type="evidence" value="ECO:0007669"/>
    <property type="project" value="TreeGrafter"/>
</dbReference>
<dbReference type="GO" id="GO:0042910">
    <property type="term" value="F:xenobiotic transmembrane transporter activity"/>
    <property type="evidence" value="ECO:0007669"/>
    <property type="project" value="TreeGrafter"/>
</dbReference>
<keyword evidence="3" id="KW-1185">Reference proteome</keyword>
<feature type="transmembrane region" description="Helical" evidence="1">
    <location>
        <begin position="430"/>
        <end position="450"/>
    </location>
</feature>
<evidence type="ECO:0000256" key="1">
    <source>
        <dbReference type="SAM" id="Phobius"/>
    </source>
</evidence>
<feature type="transmembrane region" description="Helical" evidence="1">
    <location>
        <begin position="12"/>
        <end position="30"/>
    </location>
</feature>
<dbReference type="PRINTS" id="PR00702">
    <property type="entry name" value="ACRIFLAVINRP"/>
</dbReference>
<dbReference type="AlphaFoldDB" id="A0A8A4TT77"/>
<name>A0A8A4TT77_SULCO</name>
<dbReference type="PANTHER" id="PTHR32063">
    <property type="match status" value="1"/>
</dbReference>
<dbReference type="Gene3D" id="3.30.70.1430">
    <property type="entry name" value="Multidrug efflux transporter AcrB pore domain"/>
    <property type="match status" value="2"/>
</dbReference>
<dbReference type="RefSeq" id="WP_237382397.1">
    <property type="nucleotide sequence ID" value="NZ_CP071793.1"/>
</dbReference>
<accession>A0A8A4TT77</accession>